<evidence type="ECO:0000259" key="2">
    <source>
        <dbReference type="Pfam" id="PF12697"/>
    </source>
</evidence>
<dbReference type="InterPro" id="IPR000073">
    <property type="entry name" value="AB_hydrolase_1"/>
</dbReference>
<dbReference type="InterPro" id="IPR050266">
    <property type="entry name" value="AB_hydrolase_sf"/>
</dbReference>
<organism evidence="3 4">
    <name type="scientific">Tectimicrobiota bacterium</name>
    <dbReference type="NCBI Taxonomy" id="2528274"/>
    <lineage>
        <taxon>Bacteria</taxon>
        <taxon>Pseudomonadati</taxon>
        <taxon>Nitrospinota/Tectimicrobiota group</taxon>
        <taxon>Candidatus Tectimicrobiota</taxon>
    </lineage>
</organism>
<proteinExistence type="predicted"/>
<reference evidence="3" key="1">
    <citation type="submission" date="2019-03" db="EMBL/GenBank/DDBJ databases">
        <title>Lake Tanganyika Metagenome-Assembled Genomes (MAGs).</title>
        <authorList>
            <person name="Tran P."/>
        </authorList>
    </citation>
    <scope>NUCLEOTIDE SEQUENCE</scope>
    <source>
        <strain evidence="3">K_DeepCast_65m_m2_066</strain>
    </source>
</reference>
<evidence type="ECO:0000313" key="3">
    <source>
        <dbReference type="EMBL" id="MBM3224846.1"/>
    </source>
</evidence>
<comment type="caution">
    <text evidence="3">The sequence shown here is derived from an EMBL/GenBank/DDBJ whole genome shotgun (WGS) entry which is preliminary data.</text>
</comment>
<dbReference type="Gene3D" id="3.40.50.1820">
    <property type="entry name" value="alpha/beta hydrolase"/>
    <property type="match status" value="1"/>
</dbReference>
<dbReference type="EMBL" id="VGLS01000419">
    <property type="protein sequence ID" value="MBM3224846.1"/>
    <property type="molecule type" value="Genomic_DNA"/>
</dbReference>
<sequence length="263" mass="27447">MSQTRSNERIQVGVATLSTAMCGMGETVVLLPSWARSAQDFADLMSVLAASGFRAIAVNPRGIGGSTGPLTGITLHDFAADVAGLLETLQAVPAHIVGHGGGNRIARCIATDRPDLVKTVILLAAGGRIAPPREASAALERTLTAPLADAAWLAAIRTSGFFAPSSDPLVWRQGWWPAVAAAHLAASHATPHGDWWAAGNAPLLVIQGLDDGLAPPANGRALREEFGDRVRLIELSNAGHALLPEQPEAIAQAVLAFLREYQS</sequence>
<dbReference type="Pfam" id="PF12697">
    <property type="entry name" value="Abhydrolase_6"/>
    <property type="match status" value="1"/>
</dbReference>
<dbReference type="AlphaFoldDB" id="A0A937W495"/>
<dbReference type="PANTHER" id="PTHR43798">
    <property type="entry name" value="MONOACYLGLYCEROL LIPASE"/>
    <property type="match status" value="1"/>
</dbReference>
<dbReference type="InterPro" id="IPR029058">
    <property type="entry name" value="AB_hydrolase_fold"/>
</dbReference>
<dbReference type="SUPFAM" id="SSF53474">
    <property type="entry name" value="alpha/beta-Hydrolases"/>
    <property type="match status" value="1"/>
</dbReference>
<dbReference type="Proteomes" id="UP000712673">
    <property type="component" value="Unassembled WGS sequence"/>
</dbReference>
<dbReference type="PRINTS" id="PR00111">
    <property type="entry name" value="ABHYDROLASE"/>
</dbReference>
<keyword evidence="1 3" id="KW-0378">Hydrolase</keyword>
<gene>
    <name evidence="3" type="ORF">FJZ47_13715</name>
</gene>
<feature type="domain" description="AB hydrolase-1" evidence="2">
    <location>
        <begin position="28"/>
        <end position="253"/>
    </location>
</feature>
<dbReference type="GO" id="GO:0016787">
    <property type="term" value="F:hydrolase activity"/>
    <property type="evidence" value="ECO:0007669"/>
    <property type="project" value="UniProtKB-KW"/>
</dbReference>
<dbReference type="PANTHER" id="PTHR43798:SF31">
    <property type="entry name" value="AB HYDROLASE SUPERFAMILY PROTEIN YCLE"/>
    <property type="match status" value="1"/>
</dbReference>
<evidence type="ECO:0000313" key="4">
    <source>
        <dbReference type="Proteomes" id="UP000712673"/>
    </source>
</evidence>
<evidence type="ECO:0000256" key="1">
    <source>
        <dbReference type="ARBA" id="ARBA00022801"/>
    </source>
</evidence>
<accession>A0A937W495</accession>
<dbReference type="GO" id="GO:0016020">
    <property type="term" value="C:membrane"/>
    <property type="evidence" value="ECO:0007669"/>
    <property type="project" value="TreeGrafter"/>
</dbReference>
<name>A0A937W495_UNCTE</name>
<protein>
    <submittedName>
        <fullName evidence="3">Alpha/beta hydrolase</fullName>
    </submittedName>
</protein>